<evidence type="ECO:0000259" key="2">
    <source>
        <dbReference type="PROSITE" id="PS51384"/>
    </source>
</evidence>
<dbReference type="GO" id="GO:0046872">
    <property type="term" value="F:metal ion binding"/>
    <property type="evidence" value="ECO:0007669"/>
    <property type="project" value="UniProtKB-KW"/>
</dbReference>
<dbReference type="AlphaFoldDB" id="A0A7C3YT29"/>
<gene>
    <name evidence="3" type="ORF">ENX07_05215</name>
</gene>
<dbReference type="InterPro" id="IPR039261">
    <property type="entry name" value="FNR_nucleotide-bd"/>
</dbReference>
<dbReference type="PANTHER" id="PTHR43513">
    <property type="entry name" value="DIHYDROOROTATE DEHYDROGENASE B (NAD(+)), ELECTRON TRANSFER SUBUNIT"/>
    <property type="match status" value="1"/>
</dbReference>
<dbReference type="EMBL" id="DTMQ01000036">
    <property type="protein sequence ID" value="HGE99454.1"/>
    <property type="molecule type" value="Genomic_DNA"/>
</dbReference>
<keyword evidence="1" id="KW-0001">2Fe-2S</keyword>
<dbReference type="InterPro" id="IPR017927">
    <property type="entry name" value="FAD-bd_FR_type"/>
</dbReference>
<dbReference type="GO" id="GO:0016491">
    <property type="term" value="F:oxidoreductase activity"/>
    <property type="evidence" value="ECO:0007669"/>
    <property type="project" value="InterPro"/>
</dbReference>
<dbReference type="GO" id="GO:0050660">
    <property type="term" value="F:flavin adenine dinucleotide binding"/>
    <property type="evidence" value="ECO:0007669"/>
    <property type="project" value="InterPro"/>
</dbReference>
<feature type="binding site" evidence="1">
    <location>
        <position position="253"/>
    </location>
    <ligand>
        <name>[2Fe-2S] cluster</name>
        <dbReference type="ChEBI" id="CHEBI:190135"/>
    </ligand>
</feature>
<dbReference type="InterPro" id="IPR001433">
    <property type="entry name" value="OxRdtase_FAD/NAD-bd"/>
</dbReference>
<evidence type="ECO:0000256" key="1">
    <source>
        <dbReference type="PIRSR" id="PIRSR006816-2"/>
    </source>
</evidence>
<dbReference type="Gene3D" id="2.40.30.10">
    <property type="entry name" value="Translation factors"/>
    <property type="match status" value="1"/>
</dbReference>
<protein>
    <recommendedName>
        <fullName evidence="2">FAD-binding FR-type domain-containing protein</fullName>
    </recommendedName>
</protein>
<feature type="domain" description="FAD-binding FR-type" evidence="2">
    <location>
        <begin position="7"/>
        <end position="107"/>
    </location>
</feature>
<dbReference type="PIRSF" id="PIRSF006816">
    <property type="entry name" value="Cyc3_hyd_g"/>
    <property type="match status" value="1"/>
</dbReference>
<dbReference type="PRINTS" id="PR00371">
    <property type="entry name" value="FPNCR"/>
</dbReference>
<reference evidence="3" key="1">
    <citation type="journal article" date="2020" name="mSystems">
        <title>Genome- and Community-Level Interaction Insights into Carbon Utilization and Element Cycling Functions of Hydrothermarchaeota in Hydrothermal Sediment.</title>
        <authorList>
            <person name="Zhou Z."/>
            <person name="Liu Y."/>
            <person name="Xu W."/>
            <person name="Pan J."/>
            <person name="Luo Z.H."/>
            <person name="Li M."/>
        </authorList>
    </citation>
    <scope>NUCLEOTIDE SEQUENCE [LARGE SCALE GENOMIC DNA]</scope>
    <source>
        <strain evidence="3">SpSt-906</strain>
    </source>
</reference>
<dbReference type="InterPro" id="IPR017938">
    <property type="entry name" value="Riboflavin_synthase-like_b-brl"/>
</dbReference>
<dbReference type="Gene3D" id="3.40.50.80">
    <property type="entry name" value="Nucleotide-binding domain of ferredoxin-NADP reductase (FNR) module"/>
    <property type="match status" value="1"/>
</dbReference>
<dbReference type="SUPFAM" id="SSF63380">
    <property type="entry name" value="Riboflavin synthase domain-like"/>
    <property type="match status" value="1"/>
</dbReference>
<comment type="cofactor">
    <cofactor evidence="1">
        <name>[2Fe-2S] cluster</name>
        <dbReference type="ChEBI" id="CHEBI:190135"/>
    </cofactor>
    <text evidence="1">Binds 1 [2Fe-2S] cluster per subunit.</text>
</comment>
<dbReference type="PROSITE" id="PS51384">
    <property type="entry name" value="FAD_FR"/>
    <property type="match status" value="1"/>
</dbReference>
<keyword evidence="1" id="KW-0408">Iron</keyword>
<dbReference type="InterPro" id="IPR008333">
    <property type="entry name" value="Cbr1-like_FAD-bd_dom"/>
</dbReference>
<accession>A0A7C3YT29</accession>
<feature type="binding site" evidence="1">
    <location>
        <position position="261"/>
    </location>
    <ligand>
        <name>[2Fe-2S] cluster</name>
        <dbReference type="ChEBI" id="CHEBI:190135"/>
    </ligand>
</feature>
<comment type="caution">
    <text evidence="3">The sequence shown here is derived from an EMBL/GenBank/DDBJ whole genome shotgun (WGS) entry which is preliminary data.</text>
</comment>
<dbReference type="GO" id="GO:0051537">
    <property type="term" value="F:2 iron, 2 sulfur cluster binding"/>
    <property type="evidence" value="ECO:0007669"/>
    <property type="project" value="UniProtKB-KW"/>
</dbReference>
<dbReference type="GO" id="GO:0006221">
    <property type="term" value="P:pyrimidine nucleotide biosynthetic process"/>
    <property type="evidence" value="ECO:0007669"/>
    <property type="project" value="InterPro"/>
</dbReference>
<keyword evidence="1" id="KW-0411">Iron-sulfur</keyword>
<proteinExistence type="predicted"/>
<dbReference type="CDD" id="cd06221">
    <property type="entry name" value="sulfite_reductase_like"/>
    <property type="match status" value="1"/>
</dbReference>
<dbReference type="InterPro" id="IPR012165">
    <property type="entry name" value="Cyt_c3_hydrogenase_gsu"/>
</dbReference>
<dbReference type="InterPro" id="IPR050353">
    <property type="entry name" value="PyrK_electron_transfer"/>
</dbReference>
<evidence type="ECO:0000313" key="3">
    <source>
        <dbReference type="EMBL" id="HGE99454.1"/>
    </source>
</evidence>
<dbReference type="Pfam" id="PF00970">
    <property type="entry name" value="FAD_binding_6"/>
    <property type="match status" value="1"/>
</dbReference>
<keyword evidence="1" id="KW-0479">Metal-binding</keyword>
<dbReference type="Pfam" id="PF00175">
    <property type="entry name" value="NAD_binding_1"/>
    <property type="match status" value="1"/>
</dbReference>
<dbReference type="PRINTS" id="PR00410">
    <property type="entry name" value="PHEHYDRXLASE"/>
</dbReference>
<dbReference type="PANTHER" id="PTHR43513:SF1">
    <property type="entry name" value="ANAEROBIC SULFITE REDUCTASE SUBUNIT B"/>
    <property type="match status" value="1"/>
</dbReference>
<dbReference type="InterPro" id="IPR019480">
    <property type="entry name" value="Dihydroorotate_DH_Fe-S-bd"/>
</dbReference>
<dbReference type="InterPro" id="IPR001709">
    <property type="entry name" value="Flavoprot_Pyr_Nucl_cyt_Rdtase"/>
</dbReference>
<sequence length="279" mass="31517">MNNTNPYLPIPMRIVRRYNLTSDVRFFQVRPLAMEKALTIAYKPGQFMMVSVFGAGEAPFSISSSPSRPGLLEFGIRKIGVLTNELFKLKENEVIGVRGPFGNGFPVEKMVGHDLIIVVGGLGAVPLRSLLLYALDNRDLFGKIYFLYGARRPGEMLFLREFLELKEREDLECLLAVDQDDTGTWTERIGLVTELFKDIKGITPEKSYAAVCGPPVMYRYVIDKLVDLKIPKHQILMTLERRMKCGIGKCGHCVIGSIYTCLDGPVFTYWDVLHMKDLI</sequence>
<name>A0A7C3YT29_UNCW3</name>
<feature type="binding site" evidence="1">
    <location>
        <position position="250"/>
    </location>
    <ligand>
        <name>[2Fe-2S] cluster</name>
        <dbReference type="ChEBI" id="CHEBI:190135"/>
    </ligand>
</feature>
<dbReference type="Pfam" id="PF10418">
    <property type="entry name" value="DHODB_Fe-S_bind"/>
    <property type="match status" value="1"/>
</dbReference>
<organism evidence="3">
    <name type="scientific">candidate division WOR-3 bacterium</name>
    <dbReference type="NCBI Taxonomy" id="2052148"/>
    <lineage>
        <taxon>Bacteria</taxon>
        <taxon>Bacteria division WOR-3</taxon>
    </lineage>
</organism>
<dbReference type="SUPFAM" id="SSF52343">
    <property type="entry name" value="Ferredoxin reductase-like, C-terminal NADP-linked domain"/>
    <property type="match status" value="1"/>
</dbReference>
<feature type="binding site" evidence="1">
    <location>
        <position position="245"/>
    </location>
    <ligand>
        <name>[2Fe-2S] cluster</name>
        <dbReference type="ChEBI" id="CHEBI:190135"/>
    </ligand>
</feature>